<proteinExistence type="predicted"/>
<evidence type="ECO:0000256" key="1">
    <source>
        <dbReference type="SAM" id="MobiDB-lite"/>
    </source>
</evidence>
<dbReference type="InParanoid" id="A0A2H3DT63"/>
<keyword evidence="3" id="KW-1185">Reference proteome</keyword>
<gene>
    <name evidence="2" type="ORF">ARMGADRAFT_1026422</name>
</gene>
<dbReference type="EMBL" id="KZ293648">
    <property type="protein sequence ID" value="PBK98411.1"/>
    <property type="molecule type" value="Genomic_DNA"/>
</dbReference>
<dbReference type="AlphaFoldDB" id="A0A2H3DT63"/>
<sequence>MESSSWESAQHISAGYRHPRTLLLPTPTRRFQGHHSHDDLQRGYLGAGNRTDSGGGILVGSLRVLARDDGSSSGEQGVDAGEVEVLDTPHLGHQSALSPSLPHALLFGSLPSYAVPHTQAVFVRRRGSLPRCYVSTSGEQGRSVVEMAGCLQELEGSFPGPYLHVDFAPTRRIDVRRDAGSHAYQASNVQVLYFVHRSMTFALRPRIDIQMCKPWMSSLKLKVQGMYFAHWSMTFALPPRIDVQRARRRDPFRTCGAQRCPGMSCVSPEDNEIRQLRVGQRHEVFDSLGVQGSSRENLRKLQEGVSSHRKRRDFLFLMANWPTHGKRRSAVGLISMGDYACLRHEREDALSRLCD</sequence>
<feature type="region of interest" description="Disordered" evidence="1">
    <location>
        <begin position="27"/>
        <end position="47"/>
    </location>
</feature>
<protein>
    <submittedName>
        <fullName evidence="2">Uncharacterized protein</fullName>
    </submittedName>
</protein>
<accession>A0A2H3DT63</accession>
<organism evidence="2 3">
    <name type="scientific">Armillaria gallica</name>
    <name type="common">Bulbous honey fungus</name>
    <name type="synonym">Armillaria bulbosa</name>
    <dbReference type="NCBI Taxonomy" id="47427"/>
    <lineage>
        <taxon>Eukaryota</taxon>
        <taxon>Fungi</taxon>
        <taxon>Dikarya</taxon>
        <taxon>Basidiomycota</taxon>
        <taxon>Agaricomycotina</taxon>
        <taxon>Agaricomycetes</taxon>
        <taxon>Agaricomycetidae</taxon>
        <taxon>Agaricales</taxon>
        <taxon>Marasmiineae</taxon>
        <taxon>Physalacriaceae</taxon>
        <taxon>Armillaria</taxon>
    </lineage>
</organism>
<evidence type="ECO:0000313" key="2">
    <source>
        <dbReference type="EMBL" id="PBK98411.1"/>
    </source>
</evidence>
<reference evidence="3" key="1">
    <citation type="journal article" date="2017" name="Nat. Ecol. Evol.">
        <title>Genome expansion and lineage-specific genetic innovations in the forest pathogenic fungi Armillaria.</title>
        <authorList>
            <person name="Sipos G."/>
            <person name="Prasanna A.N."/>
            <person name="Walter M.C."/>
            <person name="O'Connor E."/>
            <person name="Balint B."/>
            <person name="Krizsan K."/>
            <person name="Kiss B."/>
            <person name="Hess J."/>
            <person name="Varga T."/>
            <person name="Slot J."/>
            <person name="Riley R."/>
            <person name="Boka B."/>
            <person name="Rigling D."/>
            <person name="Barry K."/>
            <person name="Lee J."/>
            <person name="Mihaltcheva S."/>
            <person name="LaButti K."/>
            <person name="Lipzen A."/>
            <person name="Waldron R."/>
            <person name="Moloney N.M."/>
            <person name="Sperisen C."/>
            <person name="Kredics L."/>
            <person name="Vagvoelgyi C."/>
            <person name="Patrignani A."/>
            <person name="Fitzpatrick D."/>
            <person name="Nagy I."/>
            <person name="Doyle S."/>
            <person name="Anderson J.B."/>
            <person name="Grigoriev I.V."/>
            <person name="Gueldener U."/>
            <person name="Muensterkoetter M."/>
            <person name="Nagy L.G."/>
        </authorList>
    </citation>
    <scope>NUCLEOTIDE SEQUENCE [LARGE SCALE GENOMIC DNA]</scope>
    <source>
        <strain evidence="3">Ar21-2</strain>
    </source>
</reference>
<name>A0A2H3DT63_ARMGA</name>
<evidence type="ECO:0000313" key="3">
    <source>
        <dbReference type="Proteomes" id="UP000217790"/>
    </source>
</evidence>
<dbReference type="Proteomes" id="UP000217790">
    <property type="component" value="Unassembled WGS sequence"/>
</dbReference>